<evidence type="ECO:0000313" key="2">
    <source>
        <dbReference type="Proteomes" id="UP000276133"/>
    </source>
</evidence>
<dbReference type="EMBL" id="REGN01011986">
    <property type="protein sequence ID" value="RMZ96666.1"/>
    <property type="molecule type" value="Genomic_DNA"/>
</dbReference>
<keyword evidence="2" id="KW-1185">Reference proteome</keyword>
<organism evidence="1 2">
    <name type="scientific">Brachionus plicatilis</name>
    <name type="common">Marine rotifer</name>
    <name type="synonym">Brachionus muelleri</name>
    <dbReference type="NCBI Taxonomy" id="10195"/>
    <lineage>
        <taxon>Eukaryota</taxon>
        <taxon>Metazoa</taxon>
        <taxon>Spiralia</taxon>
        <taxon>Gnathifera</taxon>
        <taxon>Rotifera</taxon>
        <taxon>Eurotatoria</taxon>
        <taxon>Monogononta</taxon>
        <taxon>Pseudotrocha</taxon>
        <taxon>Ploima</taxon>
        <taxon>Brachionidae</taxon>
        <taxon>Brachionus</taxon>
    </lineage>
</organism>
<reference evidence="1 2" key="1">
    <citation type="journal article" date="2018" name="Sci. Rep.">
        <title>Genomic signatures of local adaptation to the degree of environmental predictability in rotifers.</title>
        <authorList>
            <person name="Franch-Gras L."/>
            <person name="Hahn C."/>
            <person name="Garcia-Roger E.M."/>
            <person name="Carmona M.J."/>
            <person name="Serra M."/>
            <person name="Gomez A."/>
        </authorList>
    </citation>
    <scope>NUCLEOTIDE SEQUENCE [LARGE SCALE GENOMIC DNA]</scope>
    <source>
        <strain evidence="1">HYR1</strain>
    </source>
</reference>
<evidence type="ECO:0000313" key="1">
    <source>
        <dbReference type="EMBL" id="RMZ96666.1"/>
    </source>
</evidence>
<dbReference type="AlphaFoldDB" id="A0A3M7PC32"/>
<comment type="caution">
    <text evidence="1">The sequence shown here is derived from an EMBL/GenBank/DDBJ whole genome shotgun (WGS) entry which is preliminary data.</text>
</comment>
<sequence length="64" mass="7637">MFMTTKIKNHEVCHEVLDHLKIFVHQLDDFDQNLNQSVHLIVKDLIMKFVYNSIIKLNVLYPVI</sequence>
<name>A0A3M7PC32_BRAPC</name>
<proteinExistence type="predicted"/>
<gene>
    <name evidence="1" type="ORF">BpHYR1_019281</name>
</gene>
<accession>A0A3M7PC32</accession>
<dbReference type="Proteomes" id="UP000276133">
    <property type="component" value="Unassembled WGS sequence"/>
</dbReference>
<protein>
    <submittedName>
        <fullName evidence="1">Uncharacterized protein</fullName>
    </submittedName>
</protein>